<evidence type="ECO:0000313" key="4">
    <source>
        <dbReference type="Proteomes" id="UP000736328"/>
    </source>
</evidence>
<reference evidence="3" key="1">
    <citation type="submission" date="2020-07" db="EMBL/GenBank/DDBJ databases">
        <title>Huge and variable diversity of episymbiotic CPR bacteria and DPANN archaea in groundwater ecosystems.</title>
        <authorList>
            <person name="He C.Y."/>
            <person name="Keren R."/>
            <person name="Whittaker M."/>
            <person name="Farag I.F."/>
            <person name="Doudna J."/>
            <person name="Cate J.H.D."/>
            <person name="Banfield J.F."/>
        </authorList>
    </citation>
    <scope>NUCLEOTIDE SEQUENCE</scope>
    <source>
        <strain evidence="3">NC_groundwater_1520_Pr4_B-0.1um_53_5</strain>
    </source>
</reference>
<protein>
    <submittedName>
        <fullName evidence="3">DUF350 domain-containing protein</fullName>
    </submittedName>
</protein>
<feature type="transmembrane region" description="Helical" evidence="1">
    <location>
        <begin position="89"/>
        <end position="110"/>
    </location>
</feature>
<feature type="signal peptide" evidence="2">
    <location>
        <begin position="1"/>
        <end position="22"/>
    </location>
</feature>
<keyword evidence="2" id="KW-0732">Signal</keyword>
<accession>A0A933IBL9</accession>
<sequence length="111" mass="11733">MKKLSALSLVLLTAAASLLAQAQVVQEGAGRPVNVSLSFGAWIIKLLMALGWILTASIGFALGVGIAIKVFDALSTNIDEWEEIKKGNWSVALILISMIVMVGLLAISVLR</sequence>
<organism evidence="3 4">
    <name type="scientific">candidate division TA06 bacterium</name>
    <dbReference type="NCBI Taxonomy" id="2250710"/>
    <lineage>
        <taxon>Bacteria</taxon>
        <taxon>Bacteria division TA06</taxon>
    </lineage>
</organism>
<comment type="caution">
    <text evidence="3">The sequence shown here is derived from an EMBL/GenBank/DDBJ whole genome shotgun (WGS) entry which is preliminary data.</text>
</comment>
<evidence type="ECO:0000256" key="1">
    <source>
        <dbReference type="SAM" id="Phobius"/>
    </source>
</evidence>
<evidence type="ECO:0000256" key="2">
    <source>
        <dbReference type="SAM" id="SignalP"/>
    </source>
</evidence>
<keyword evidence="1" id="KW-0472">Membrane</keyword>
<feature type="chain" id="PRO_5037510724" evidence="2">
    <location>
        <begin position="23"/>
        <end position="111"/>
    </location>
</feature>
<dbReference type="Proteomes" id="UP000736328">
    <property type="component" value="Unassembled WGS sequence"/>
</dbReference>
<keyword evidence="1" id="KW-1133">Transmembrane helix</keyword>
<name>A0A933IBL9_UNCT6</name>
<keyword evidence="1" id="KW-0812">Transmembrane</keyword>
<dbReference type="AlphaFoldDB" id="A0A933IBL9"/>
<feature type="transmembrane region" description="Helical" evidence="1">
    <location>
        <begin position="46"/>
        <end position="68"/>
    </location>
</feature>
<evidence type="ECO:0000313" key="3">
    <source>
        <dbReference type="EMBL" id="MBI4726339.1"/>
    </source>
</evidence>
<proteinExistence type="predicted"/>
<gene>
    <name evidence="3" type="ORF">HY768_03790</name>
</gene>
<dbReference type="EMBL" id="JACQXR010000044">
    <property type="protein sequence ID" value="MBI4726339.1"/>
    <property type="molecule type" value="Genomic_DNA"/>
</dbReference>